<dbReference type="CDD" id="cd06223">
    <property type="entry name" value="PRTases_typeI"/>
    <property type="match status" value="1"/>
</dbReference>
<organism evidence="10 11">
    <name type="scientific">OM182 bacterium</name>
    <dbReference type="NCBI Taxonomy" id="2510334"/>
    <lineage>
        <taxon>Bacteria</taxon>
        <taxon>Pseudomonadati</taxon>
        <taxon>Pseudomonadota</taxon>
        <taxon>Gammaproteobacteria</taxon>
        <taxon>OMG group</taxon>
        <taxon>OM182 clade</taxon>
    </lineage>
</organism>
<feature type="domain" description="Glutamine amidotransferase type-2" evidence="9">
    <location>
        <begin position="2"/>
        <end position="234"/>
    </location>
</feature>
<comment type="similarity">
    <text evidence="2">In the C-terminal section; belongs to the purine/pyrimidine phosphoribosyltransferase family.</text>
</comment>
<evidence type="ECO:0000256" key="6">
    <source>
        <dbReference type="ARBA" id="ARBA00022755"/>
    </source>
</evidence>
<feature type="non-terminal residue" evidence="10">
    <location>
        <position position="386"/>
    </location>
</feature>
<dbReference type="CDD" id="cd00715">
    <property type="entry name" value="GPATase_N"/>
    <property type="match status" value="1"/>
</dbReference>
<evidence type="ECO:0000256" key="2">
    <source>
        <dbReference type="ARBA" id="ARBA00010138"/>
    </source>
</evidence>
<dbReference type="EC" id="2.4.2.14" evidence="3 8"/>
<evidence type="ECO:0000256" key="5">
    <source>
        <dbReference type="ARBA" id="ARBA00022679"/>
    </source>
</evidence>
<dbReference type="PANTHER" id="PTHR11907">
    <property type="entry name" value="AMIDOPHOSPHORIBOSYLTRANSFERASE"/>
    <property type="match status" value="1"/>
</dbReference>
<dbReference type="InterPro" id="IPR005854">
    <property type="entry name" value="PurF"/>
</dbReference>
<comment type="caution">
    <text evidence="10">The sequence shown here is derived from an EMBL/GenBank/DDBJ whole genome shotgun (WGS) entry which is preliminary data.</text>
</comment>
<dbReference type="UniPathway" id="UPA00074">
    <property type="reaction ID" value="UER00124"/>
</dbReference>
<dbReference type="GO" id="GO:0004044">
    <property type="term" value="F:amidophosphoribosyltransferase activity"/>
    <property type="evidence" value="ECO:0007669"/>
    <property type="project" value="UniProtKB-UniRule"/>
</dbReference>
<dbReference type="Pfam" id="PF00156">
    <property type="entry name" value="Pribosyltran"/>
    <property type="match status" value="1"/>
</dbReference>
<evidence type="ECO:0000313" key="10">
    <source>
        <dbReference type="EMBL" id="RZO76069.1"/>
    </source>
</evidence>
<dbReference type="InterPro" id="IPR017932">
    <property type="entry name" value="GATase_2_dom"/>
</dbReference>
<keyword evidence="5 10" id="KW-0808">Transferase</keyword>
<evidence type="ECO:0000313" key="11">
    <source>
        <dbReference type="Proteomes" id="UP000316199"/>
    </source>
</evidence>
<keyword evidence="6" id="KW-0658">Purine biosynthesis</keyword>
<dbReference type="Gene3D" id="3.60.20.10">
    <property type="entry name" value="Glutamine Phosphoribosylpyrophosphate, subunit 1, domain 1"/>
    <property type="match status" value="1"/>
</dbReference>
<evidence type="ECO:0000256" key="1">
    <source>
        <dbReference type="ARBA" id="ARBA00005209"/>
    </source>
</evidence>
<dbReference type="Gene3D" id="3.40.50.2020">
    <property type="match status" value="1"/>
</dbReference>
<accession>A0A520S0S5</accession>
<evidence type="ECO:0000259" key="9">
    <source>
        <dbReference type="PROSITE" id="PS51278"/>
    </source>
</evidence>
<dbReference type="InterPro" id="IPR029057">
    <property type="entry name" value="PRTase-like"/>
</dbReference>
<comment type="pathway">
    <text evidence="1">Purine metabolism; IMP biosynthesis via de novo pathway; N(1)-(5-phospho-D-ribosyl)glycinamide from 5-phospho-alpha-D-ribose 1-diphosphate: step 1/2.</text>
</comment>
<dbReference type="InterPro" id="IPR029055">
    <property type="entry name" value="Ntn_hydrolases_N"/>
</dbReference>
<dbReference type="AlphaFoldDB" id="A0A520S0S5"/>
<keyword evidence="4 10" id="KW-0328">Glycosyltransferase</keyword>
<reference evidence="10 11" key="1">
    <citation type="submission" date="2019-02" db="EMBL/GenBank/DDBJ databases">
        <title>Prokaryotic population dynamics and viral predation in marine succession experiment using metagenomics: the confinement effect.</title>
        <authorList>
            <person name="Haro-Moreno J.M."/>
            <person name="Rodriguez-Valera F."/>
            <person name="Lopez-Perez M."/>
        </authorList>
    </citation>
    <scope>NUCLEOTIDE SEQUENCE [LARGE SCALE GENOMIC DNA]</scope>
    <source>
        <strain evidence="10">MED-G157</strain>
    </source>
</reference>
<dbReference type="PROSITE" id="PS51278">
    <property type="entry name" value="GATASE_TYPE_2"/>
    <property type="match status" value="1"/>
</dbReference>
<dbReference type="InterPro" id="IPR000836">
    <property type="entry name" value="PRTase_dom"/>
</dbReference>
<dbReference type="InterPro" id="IPR035584">
    <property type="entry name" value="PurF_N"/>
</dbReference>
<evidence type="ECO:0000256" key="7">
    <source>
        <dbReference type="ARBA" id="ARBA00022962"/>
    </source>
</evidence>
<dbReference type="GO" id="GO:0006189">
    <property type="term" value="P:'de novo' IMP biosynthetic process"/>
    <property type="evidence" value="ECO:0007669"/>
    <property type="project" value="UniProtKB-UniPathway"/>
</dbReference>
<keyword evidence="7" id="KW-0315">Glutamine amidotransferase</keyword>
<dbReference type="GO" id="GO:0009113">
    <property type="term" value="P:purine nucleobase biosynthetic process"/>
    <property type="evidence" value="ECO:0007669"/>
    <property type="project" value="UniProtKB-UniRule"/>
</dbReference>
<evidence type="ECO:0000256" key="4">
    <source>
        <dbReference type="ARBA" id="ARBA00022676"/>
    </source>
</evidence>
<evidence type="ECO:0000256" key="3">
    <source>
        <dbReference type="ARBA" id="ARBA00011941"/>
    </source>
</evidence>
<dbReference type="NCBIfam" id="TIGR01134">
    <property type="entry name" value="purF"/>
    <property type="match status" value="1"/>
</dbReference>
<dbReference type="EMBL" id="SHAG01000018">
    <property type="protein sequence ID" value="RZO76069.1"/>
    <property type="molecule type" value="Genomic_DNA"/>
</dbReference>
<dbReference type="SUPFAM" id="SSF56235">
    <property type="entry name" value="N-terminal nucleophile aminohydrolases (Ntn hydrolases)"/>
    <property type="match status" value="1"/>
</dbReference>
<sequence length="386" mass="43006">MCGLVGMVGRKSVQYDLYDALSILQHRGQDAAGMVTCQGDTLNQRKGNGLVQDVFRQQHMNHLTGTMGIAHNRYPTAGTSSSAEAQPMYVNSPFGICLAHNGNLINDDKLNEDLFRADRRHINTSSDSEVLLNVFAHELQNVAGLRLSPDDIFKAVERVHERAVGAYAAVALITGYGIVGFRDPFGIRPMVFGKRETRDGIEYMITSESVVLDILGFELIDDVAPGEAIYIQSNGRLYRQQCATFTNYSPCIFEHVYFARPDSVIDGVSVYKARLKMGEKLADKILREYPNHDIDVVIPIPDTSCTAALPIAHRLGVKYREGIVKNRYVGRTFIMPEQEQRQKSVRRKLNAIDLEIRGKNVLLVDDSIIRGTTTKQVVQMARDTGA</sequence>
<dbReference type="SUPFAM" id="SSF53271">
    <property type="entry name" value="PRTase-like"/>
    <property type="match status" value="1"/>
</dbReference>
<proteinExistence type="inferred from homology"/>
<dbReference type="Pfam" id="PF13522">
    <property type="entry name" value="GATase_6"/>
    <property type="match status" value="1"/>
</dbReference>
<name>A0A520S0S5_9GAMM</name>
<protein>
    <recommendedName>
        <fullName evidence="3 8">Amidophosphoribosyltransferase</fullName>
        <ecNumber evidence="3 8">2.4.2.14</ecNumber>
    </recommendedName>
</protein>
<gene>
    <name evidence="10" type="ORF">EVA68_05240</name>
</gene>
<dbReference type="Proteomes" id="UP000316199">
    <property type="component" value="Unassembled WGS sequence"/>
</dbReference>
<evidence type="ECO:0000256" key="8">
    <source>
        <dbReference type="NCBIfam" id="TIGR01134"/>
    </source>
</evidence>